<proteinExistence type="predicted"/>
<organism evidence="2 3">
    <name type="scientific">Prosthecobacter fusiformis</name>
    <dbReference type="NCBI Taxonomy" id="48464"/>
    <lineage>
        <taxon>Bacteria</taxon>
        <taxon>Pseudomonadati</taxon>
        <taxon>Verrucomicrobiota</taxon>
        <taxon>Verrucomicrobiia</taxon>
        <taxon>Verrucomicrobiales</taxon>
        <taxon>Verrucomicrobiaceae</taxon>
        <taxon>Prosthecobacter</taxon>
    </lineage>
</organism>
<dbReference type="Proteomes" id="UP000295662">
    <property type="component" value="Unassembled WGS sequence"/>
</dbReference>
<dbReference type="EMBL" id="SOCA01000005">
    <property type="protein sequence ID" value="TDU69332.1"/>
    <property type="molecule type" value="Genomic_DNA"/>
</dbReference>
<evidence type="ECO:0000313" key="2">
    <source>
        <dbReference type="EMBL" id="TDU69332.1"/>
    </source>
</evidence>
<gene>
    <name evidence="2" type="ORF">EI77_02985</name>
</gene>
<keyword evidence="1" id="KW-1133">Transmembrane helix</keyword>
<accession>A0A4R7RUC0</accession>
<comment type="caution">
    <text evidence="2">The sequence shown here is derived from an EMBL/GenBank/DDBJ whole genome shotgun (WGS) entry which is preliminary data.</text>
</comment>
<dbReference type="RefSeq" id="WP_133796023.1">
    <property type="nucleotide sequence ID" value="NZ_SOCA01000005.1"/>
</dbReference>
<evidence type="ECO:0000313" key="3">
    <source>
        <dbReference type="Proteomes" id="UP000295662"/>
    </source>
</evidence>
<reference evidence="2 3" key="1">
    <citation type="submission" date="2019-03" db="EMBL/GenBank/DDBJ databases">
        <title>Genomic Encyclopedia of Archaeal and Bacterial Type Strains, Phase II (KMG-II): from individual species to whole genera.</title>
        <authorList>
            <person name="Goeker M."/>
        </authorList>
    </citation>
    <scope>NUCLEOTIDE SEQUENCE [LARGE SCALE GENOMIC DNA]</scope>
    <source>
        <strain evidence="2 3">ATCC 25309</strain>
    </source>
</reference>
<keyword evidence="1" id="KW-0472">Membrane</keyword>
<keyword evidence="3" id="KW-1185">Reference proteome</keyword>
<name>A0A4R7RUC0_9BACT</name>
<sequence length="203" mass="22742">MNTDVELAQLLTVSFGLAVAAGAAFFGAWLAFLAQRHAQRVDRHHRLKGLLALSGLESRTQISALETLLTALNKLEDEFKKDGAEITIPTVVSHREALTRIKFELVSLQPETALLPELIQAETHLLTLEKEVQTFEDRVYHYLAEYATYPDLIPNPAKEVTAHIARVRTSLFPARDSVQKVNATSRQLSQAQEYPPNFFSFLS</sequence>
<evidence type="ECO:0000256" key="1">
    <source>
        <dbReference type="SAM" id="Phobius"/>
    </source>
</evidence>
<dbReference type="AlphaFoldDB" id="A0A4R7RUC0"/>
<keyword evidence="1" id="KW-0812">Transmembrane</keyword>
<feature type="transmembrane region" description="Helical" evidence="1">
    <location>
        <begin position="12"/>
        <end position="34"/>
    </location>
</feature>
<protein>
    <submittedName>
        <fullName evidence="2">Uncharacterized protein</fullName>
    </submittedName>
</protein>